<evidence type="ECO:0000259" key="2">
    <source>
        <dbReference type="SMART" id="SM00939"/>
    </source>
</evidence>
<dbReference type="EMBL" id="SFCC01000003">
    <property type="protein sequence ID" value="RZQ64720.1"/>
    <property type="molecule type" value="Genomic_DNA"/>
</dbReference>
<keyword evidence="1 3" id="KW-0378">Hydrolase</keyword>
<evidence type="ECO:0000313" key="3">
    <source>
        <dbReference type="EMBL" id="RZQ64720.1"/>
    </source>
</evidence>
<reference evidence="3 4" key="1">
    <citation type="submission" date="2019-02" db="EMBL/GenBank/DDBJ databases">
        <title>Draft genome sequence of Amycolatopsis sp. 8-3EHSu isolated from roots of Suaeda maritima.</title>
        <authorList>
            <person name="Duangmal K."/>
            <person name="Chantavorakit T."/>
        </authorList>
    </citation>
    <scope>NUCLEOTIDE SEQUENCE [LARGE SCALE GENOMIC DNA]</scope>
    <source>
        <strain evidence="3 4">8-3EHSu</strain>
    </source>
</reference>
<dbReference type="Pfam" id="PF02129">
    <property type="entry name" value="Peptidase_S15"/>
    <property type="match status" value="1"/>
</dbReference>
<evidence type="ECO:0000256" key="1">
    <source>
        <dbReference type="ARBA" id="ARBA00022801"/>
    </source>
</evidence>
<dbReference type="InterPro" id="IPR013736">
    <property type="entry name" value="Xaa-Pro_dipept_C"/>
</dbReference>
<proteinExistence type="predicted"/>
<organism evidence="3 4">
    <name type="scientific">Amycolatopsis suaedae</name>
    <dbReference type="NCBI Taxonomy" id="2510978"/>
    <lineage>
        <taxon>Bacteria</taxon>
        <taxon>Bacillati</taxon>
        <taxon>Actinomycetota</taxon>
        <taxon>Actinomycetes</taxon>
        <taxon>Pseudonocardiales</taxon>
        <taxon>Pseudonocardiaceae</taxon>
        <taxon>Amycolatopsis</taxon>
    </lineage>
</organism>
<name>A0A4Q7JA91_9PSEU</name>
<dbReference type="SMART" id="SM00939">
    <property type="entry name" value="PepX_C"/>
    <property type="match status" value="1"/>
</dbReference>
<dbReference type="AlphaFoldDB" id="A0A4Q7JA91"/>
<dbReference type="GO" id="GO:0008239">
    <property type="term" value="F:dipeptidyl-peptidase activity"/>
    <property type="evidence" value="ECO:0007669"/>
    <property type="project" value="InterPro"/>
</dbReference>
<dbReference type="NCBIfam" id="TIGR00976">
    <property type="entry name" value="CocE_NonD"/>
    <property type="match status" value="1"/>
</dbReference>
<dbReference type="Gene3D" id="2.60.120.260">
    <property type="entry name" value="Galactose-binding domain-like"/>
    <property type="match status" value="1"/>
</dbReference>
<dbReference type="SUPFAM" id="SSF53474">
    <property type="entry name" value="alpha/beta-Hydrolases"/>
    <property type="match status" value="1"/>
</dbReference>
<protein>
    <submittedName>
        <fullName evidence="3">CocE/NonD family hydrolase</fullName>
    </submittedName>
</protein>
<dbReference type="Proteomes" id="UP000292003">
    <property type="component" value="Unassembled WGS sequence"/>
</dbReference>
<dbReference type="InterPro" id="IPR029058">
    <property type="entry name" value="AB_hydrolase_fold"/>
</dbReference>
<comment type="caution">
    <text evidence="3">The sequence shown here is derived from an EMBL/GenBank/DDBJ whole genome shotgun (WGS) entry which is preliminary data.</text>
</comment>
<accession>A0A4Q7JA91</accession>
<dbReference type="Gene3D" id="1.10.3020.10">
    <property type="entry name" value="alpha-amino acid ester hydrolase ( Helical cap domain)"/>
    <property type="match status" value="1"/>
</dbReference>
<dbReference type="RefSeq" id="WP_130474519.1">
    <property type="nucleotide sequence ID" value="NZ_SFCC01000003.1"/>
</dbReference>
<dbReference type="Gene3D" id="3.40.50.1820">
    <property type="entry name" value="alpha/beta hydrolase"/>
    <property type="match status" value="1"/>
</dbReference>
<keyword evidence="4" id="KW-1185">Reference proteome</keyword>
<dbReference type="InterPro" id="IPR008979">
    <property type="entry name" value="Galactose-bd-like_sf"/>
</dbReference>
<dbReference type="Pfam" id="PF08530">
    <property type="entry name" value="PepX_C"/>
    <property type="match status" value="1"/>
</dbReference>
<dbReference type="OrthoDB" id="5240615at2"/>
<dbReference type="InterPro" id="IPR005674">
    <property type="entry name" value="CocE/Ser_esterase"/>
</dbReference>
<dbReference type="SUPFAM" id="SSF49785">
    <property type="entry name" value="Galactose-binding domain-like"/>
    <property type="match status" value="1"/>
</dbReference>
<sequence>MTDQPRVQANLRLRAADGTPLATDVYLPATDTPVPAVVTRTCYGRGAHLAEGLGWARHGFAYVVQDVRGRYDSGGTWCPYRGERSDGAATAGWITGQPWSDGRLVPLGGSYAAYTAYALTLSTPDSVAALVSQVPAMGPHRVKFDPGGVLRLAEHANWWLEHAEASTSRPGLLARHPDVLDRLPVSGLAEHFWPRLPGWWPAVRPWTVPGEPPPPEAVTDAELAAVAVPTLHVGGWHDLLVTETLHHWRTIPGATLRIGPWGHDLAPLGGVLVDWIRAALTGQVRPDVVGLLGEDGWRTDPVWPEPVEWLSGGVRRFTHDPLRPFPSTVAGADRRALDARDDAARYRGPALARPLVLLGSPRVRLDAHTSAAGTDWIAKLVHRRADGGAVELASGMVVAGPGRGEHTVELSPAGVRLPAGSALELHVTSADFPNLARNLGTGEDRYTGTAVAVAEQTVHSVAVELPILEDA</sequence>
<evidence type="ECO:0000313" key="4">
    <source>
        <dbReference type="Proteomes" id="UP000292003"/>
    </source>
</evidence>
<gene>
    <name evidence="3" type="ORF">EWH70_07460</name>
</gene>
<dbReference type="InterPro" id="IPR000383">
    <property type="entry name" value="Xaa-Pro-like_dom"/>
</dbReference>
<feature type="domain" description="Xaa-Pro dipeptidyl-peptidase C-terminal" evidence="2">
    <location>
        <begin position="273"/>
        <end position="469"/>
    </location>
</feature>